<accession>A0A853FAR6</accession>
<dbReference type="OrthoDB" id="6053769at2"/>
<keyword evidence="1" id="KW-0812">Transmembrane</keyword>
<comment type="caution">
    <text evidence="3">The sequence shown here is derived from an EMBL/GenBank/DDBJ whole genome shotgun (WGS) entry which is preliminary data.</text>
</comment>
<gene>
    <name evidence="3" type="ORF">H0A68_09100</name>
</gene>
<feature type="transmembrane region" description="Helical" evidence="1">
    <location>
        <begin position="27"/>
        <end position="50"/>
    </location>
</feature>
<feature type="domain" description="DUF802" evidence="2">
    <location>
        <begin position="376"/>
        <end position="427"/>
    </location>
</feature>
<evidence type="ECO:0000313" key="3">
    <source>
        <dbReference type="EMBL" id="NYT37029.1"/>
    </source>
</evidence>
<name>A0A853FAR6_9BURK</name>
<dbReference type="EMBL" id="JACCEW010000002">
    <property type="protein sequence ID" value="NYT37029.1"/>
    <property type="molecule type" value="Genomic_DNA"/>
</dbReference>
<feature type="transmembrane region" description="Helical" evidence="1">
    <location>
        <begin position="104"/>
        <end position="125"/>
    </location>
</feature>
<keyword evidence="1" id="KW-0472">Membrane</keyword>
<dbReference type="RefSeq" id="WP_129968941.1">
    <property type="nucleotide sequence ID" value="NZ_JACCEW010000002.1"/>
</dbReference>
<reference evidence="3 4" key="1">
    <citation type="submission" date="2020-07" db="EMBL/GenBank/DDBJ databases">
        <title>Taxonomic revisions and descriptions of new bacterial species based on genomic comparisons in the high-G+C-content subgroup of the family Alcaligenaceae.</title>
        <authorList>
            <person name="Szabo A."/>
            <person name="Felfoldi T."/>
        </authorList>
    </citation>
    <scope>NUCLEOTIDE SEQUENCE [LARGE SCALE GENOMIC DNA]</scope>
    <source>
        <strain evidence="3 4">DSM 25264</strain>
    </source>
</reference>
<dbReference type="Proteomes" id="UP000580517">
    <property type="component" value="Unassembled WGS sequence"/>
</dbReference>
<keyword evidence="4" id="KW-1185">Reference proteome</keyword>
<evidence type="ECO:0000256" key="1">
    <source>
        <dbReference type="SAM" id="Phobius"/>
    </source>
</evidence>
<proteinExistence type="predicted"/>
<dbReference type="InterPro" id="IPR008520">
    <property type="entry name" value="DUF802"/>
</dbReference>
<feature type="transmembrane region" description="Helical" evidence="1">
    <location>
        <begin position="157"/>
        <end position="179"/>
    </location>
</feature>
<sequence length="697" mass="74576">MTRLLYIVIFAAGLAVAFWIGRGYVAANPLALAVTVLIIVAYLAGAFELYHYHKATSSLIRALSRLSGAPASLGDWLAELNPALRNAVRLRVEGQRVGLPGPSITPYLLGLLVLLGMLGTFLGMVSTLRGTGLALESSTDLQAIRASLAAPVQGLGFAFGTSVAGVATSAMLGLLSALLRRERMLAARRLDTQIATTLRIHSQTHQREEELRLLQRQAEIMPTVVDRLQDLMTAMAQQSKTLNEKLVASQDAFHARIETAYTQLASSVAQSLREGIADGTRAAGTVIQPLVENTMASLARENATMHDTVTRAMQQQLDGLSSHLETTTASVAQTWDSKLAAHQQTSESLAGRLHDAHNRFIEEFDQRIVRLLGEVDTRLGNTSQAMSAAWQEALARHETSGEKLADDHRRALVDSVSVFEQQASSLLRKMDDSHTDLRAELMAQDEQRLAAWAAALDTATASMCTQWEAAAERAASQQEKTCDALAKTAQDVSAETQAQAGRIMAEIASLAQAAAQAPEAAAQVIAEVREKLSDSMARDNALLEERGQMLETVNTLLDAVNHASSEQRSAVDALVATSAQMLARMSEQFSGSIETQAGRLTSAAAQITGGAAEVASLGDAFGVAVGLFSQSSETLVGHLQRLEAALEKSLTRSDEQLAYYVAQAREVVDLSLLSQKQILDDLQNLSSQAASAGTEAA</sequence>
<evidence type="ECO:0000313" key="4">
    <source>
        <dbReference type="Proteomes" id="UP000580517"/>
    </source>
</evidence>
<organism evidence="3 4">
    <name type="scientific">Allopusillimonas soli</name>
    <dbReference type="NCBI Taxonomy" id="659016"/>
    <lineage>
        <taxon>Bacteria</taxon>
        <taxon>Pseudomonadati</taxon>
        <taxon>Pseudomonadota</taxon>
        <taxon>Betaproteobacteria</taxon>
        <taxon>Burkholderiales</taxon>
        <taxon>Alcaligenaceae</taxon>
        <taxon>Allopusillimonas</taxon>
    </lineage>
</organism>
<evidence type="ECO:0000259" key="2">
    <source>
        <dbReference type="Pfam" id="PF05650"/>
    </source>
</evidence>
<dbReference type="SUPFAM" id="SSF58113">
    <property type="entry name" value="Apolipoprotein A-I"/>
    <property type="match status" value="1"/>
</dbReference>
<dbReference type="AlphaFoldDB" id="A0A853FAR6"/>
<protein>
    <submittedName>
        <fullName evidence="3">DUF802 domain-containing protein</fullName>
    </submittedName>
</protein>
<feature type="domain" description="DUF802" evidence="2">
    <location>
        <begin position="320"/>
        <end position="371"/>
    </location>
</feature>
<dbReference type="Pfam" id="PF05650">
    <property type="entry name" value="DUF802"/>
    <property type="match status" value="2"/>
</dbReference>
<keyword evidence="1" id="KW-1133">Transmembrane helix</keyword>